<dbReference type="Proteomes" id="UP000613768">
    <property type="component" value="Unassembled WGS sequence"/>
</dbReference>
<reference evidence="1 2" key="1">
    <citation type="submission" date="2020-09" db="EMBL/GenBank/DDBJ databases">
        <title>Pseudoxanthomonas sp. CAU 1598 isolated from sand of Yaerae Beach.</title>
        <authorList>
            <person name="Kim W."/>
        </authorList>
    </citation>
    <scope>NUCLEOTIDE SEQUENCE [LARGE SCALE GENOMIC DNA]</scope>
    <source>
        <strain evidence="1 2">CAU 1598</strain>
    </source>
</reference>
<evidence type="ECO:0000313" key="1">
    <source>
        <dbReference type="EMBL" id="MBD8524118.1"/>
    </source>
</evidence>
<dbReference type="AlphaFoldDB" id="A0AAW3ZCT1"/>
<accession>A0AAW3ZCT1</accession>
<sequence>MTERIVMHKSGCDIGLNFATPKPNHQAEGLAVEGWQGLVFNALDGCSISRNRLMSANNATRLAAQKWIMNRAEDRRQRGKPVSILVGLYLDIWSPEDSHQT</sequence>
<gene>
    <name evidence="1" type="ORF">IFO71_00030</name>
</gene>
<proteinExistence type="predicted"/>
<dbReference type="EMBL" id="JACYTR010000001">
    <property type="protein sequence ID" value="MBD8524118.1"/>
    <property type="molecule type" value="Genomic_DNA"/>
</dbReference>
<organism evidence="1 2">
    <name type="scientific">Pseudomarimonas arenosa</name>
    <dbReference type="NCBI Taxonomy" id="2774145"/>
    <lineage>
        <taxon>Bacteria</taxon>
        <taxon>Pseudomonadati</taxon>
        <taxon>Pseudomonadota</taxon>
        <taxon>Gammaproteobacteria</taxon>
        <taxon>Lysobacterales</taxon>
        <taxon>Lysobacteraceae</taxon>
        <taxon>Pseudomarimonas</taxon>
    </lineage>
</organism>
<keyword evidence="2" id="KW-1185">Reference proteome</keyword>
<evidence type="ECO:0000313" key="2">
    <source>
        <dbReference type="Proteomes" id="UP000613768"/>
    </source>
</evidence>
<dbReference type="RefSeq" id="WP_192027471.1">
    <property type="nucleotide sequence ID" value="NZ_JACYTR010000001.1"/>
</dbReference>
<name>A0AAW3ZCT1_9GAMM</name>
<comment type="caution">
    <text evidence="1">The sequence shown here is derived from an EMBL/GenBank/DDBJ whole genome shotgun (WGS) entry which is preliminary data.</text>
</comment>
<protein>
    <submittedName>
        <fullName evidence="1">Uncharacterized protein</fullName>
    </submittedName>
</protein>